<evidence type="ECO:0000256" key="1">
    <source>
        <dbReference type="SAM" id="MobiDB-lite"/>
    </source>
</evidence>
<name>X1QP98_9ZZZZ</name>
<feature type="region of interest" description="Disordered" evidence="1">
    <location>
        <begin position="58"/>
        <end position="101"/>
    </location>
</feature>
<protein>
    <submittedName>
        <fullName evidence="2">Uncharacterized protein</fullName>
    </submittedName>
</protein>
<accession>X1QP98</accession>
<sequence length="101" mass="11893">MPWKMVKRGHPWEGGPDRFVREFFPLSPYEKNLGLKESNQLSTEESSRWHRLELEESLAESASQAAEDRREERGEITREELQQDQKEARRRLGALEGGYFT</sequence>
<evidence type="ECO:0000313" key="2">
    <source>
        <dbReference type="EMBL" id="GAI70053.1"/>
    </source>
</evidence>
<dbReference type="EMBL" id="BARW01018037">
    <property type="protein sequence ID" value="GAI94230.1"/>
    <property type="molecule type" value="Genomic_DNA"/>
</dbReference>
<gene>
    <name evidence="2" type="ORF">S12H4_09200</name>
    <name evidence="3" type="ORF">S12H4_30973</name>
</gene>
<evidence type="ECO:0000313" key="3">
    <source>
        <dbReference type="EMBL" id="GAI94230.1"/>
    </source>
</evidence>
<feature type="compositionally biased region" description="Basic and acidic residues" evidence="1">
    <location>
        <begin position="66"/>
        <end position="87"/>
    </location>
</feature>
<dbReference type="AlphaFoldDB" id="X1QP98"/>
<proteinExistence type="predicted"/>
<organism evidence="2">
    <name type="scientific">marine sediment metagenome</name>
    <dbReference type="NCBI Taxonomy" id="412755"/>
    <lineage>
        <taxon>unclassified sequences</taxon>
        <taxon>metagenomes</taxon>
        <taxon>ecological metagenomes</taxon>
    </lineage>
</organism>
<dbReference type="EMBL" id="BARW01003687">
    <property type="protein sequence ID" value="GAI70053.1"/>
    <property type="molecule type" value="Genomic_DNA"/>
</dbReference>
<comment type="caution">
    <text evidence="2">The sequence shown here is derived from an EMBL/GenBank/DDBJ whole genome shotgun (WGS) entry which is preliminary data.</text>
</comment>
<reference evidence="2" key="1">
    <citation type="journal article" date="2014" name="Front. Microbiol.">
        <title>High frequency of phylogenetically diverse reductive dehalogenase-homologous genes in deep subseafloor sedimentary metagenomes.</title>
        <authorList>
            <person name="Kawai M."/>
            <person name="Futagami T."/>
            <person name="Toyoda A."/>
            <person name="Takaki Y."/>
            <person name="Nishi S."/>
            <person name="Hori S."/>
            <person name="Arai W."/>
            <person name="Tsubouchi T."/>
            <person name="Morono Y."/>
            <person name="Uchiyama I."/>
            <person name="Ito T."/>
            <person name="Fujiyama A."/>
            <person name="Inagaki F."/>
            <person name="Takami H."/>
        </authorList>
    </citation>
    <scope>NUCLEOTIDE SEQUENCE</scope>
    <source>
        <strain evidence="2">Expedition CK06-06</strain>
    </source>
</reference>